<dbReference type="STRING" id="1009370.ALO_13524"/>
<dbReference type="SUPFAM" id="SSF52172">
    <property type="entry name" value="CheY-like"/>
    <property type="match status" value="1"/>
</dbReference>
<dbReference type="PANTHER" id="PTHR37299">
    <property type="entry name" value="TRANSCRIPTIONAL REGULATOR-RELATED"/>
    <property type="match status" value="1"/>
</dbReference>
<dbReference type="RefSeq" id="WP_004096595.1">
    <property type="nucleotide sequence ID" value="NZ_AFGF01000119.1"/>
</dbReference>
<dbReference type="Gene3D" id="2.20.25.10">
    <property type="match status" value="1"/>
</dbReference>
<dbReference type="eggNOG" id="COG3279">
    <property type="taxonomic scope" value="Bacteria"/>
</dbReference>
<accession>F7NKT6</accession>
<evidence type="ECO:0000313" key="5">
    <source>
        <dbReference type="Proteomes" id="UP000003240"/>
    </source>
</evidence>
<feature type="domain" description="HTH LytTR-type" evidence="3">
    <location>
        <begin position="140"/>
        <end position="241"/>
    </location>
</feature>
<reference evidence="4 5" key="1">
    <citation type="journal article" date="2011" name="EMBO J.">
        <title>Structural diversity of bacterial flagellar motors.</title>
        <authorList>
            <person name="Chen S."/>
            <person name="Beeby M."/>
            <person name="Murphy G.E."/>
            <person name="Leadbetter J.R."/>
            <person name="Hendrixson D.R."/>
            <person name="Briegel A."/>
            <person name="Li Z."/>
            <person name="Shi J."/>
            <person name="Tocheva E.I."/>
            <person name="Muller A."/>
            <person name="Dobro M.J."/>
            <person name="Jensen G.J."/>
        </authorList>
    </citation>
    <scope>NUCLEOTIDE SEQUENCE [LARGE SCALE GENOMIC DNA]</scope>
    <source>
        <strain evidence="4 5">DSM 6540</strain>
    </source>
</reference>
<dbReference type="PROSITE" id="PS50930">
    <property type="entry name" value="HTH_LYTTR"/>
    <property type="match status" value="1"/>
</dbReference>
<dbReference type="Pfam" id="PF04397">
    <property type="entry name" value="LytTR"/>
    <property type="match status" value="1"/>
</dbReference>
<dbReference type="GO" id="GO:0000156">
    <property type="term" value="F:phosphorelay response regulator activity"/>
    <property type="evidence" value="ECO:0007669"/>
    <property type="project" value="InterPro"/>
</dbReference>
<dbReference type="GO" id="GO:0003677">
    <property type="term" value="F:DNA binding"/>
    <property type="evidence" value="ECO:0007669"/>
    <property type="project" value="InterPro"/>
</dbReference>
<dbReference type="Pfam" id="PF00072">
    <property type="entry name" value="Response_reg"/>
    <property type="match status" value="1"/>
</dbReference>
<keyword evidence="5" id="KW-1185">Reference proteome</keyword>
<name>F7NKT6_9FIRM</name>
<evidence type="ECO:0000259" key="3">
    <source>
        <dbReference type="PROSITE" id="PS50930"/>
    </source>
</evidence>
<dbReference type="AlphaFoldDB" id="F7NKT6"/>
<dbReference type="Gene3D" id="2.40.50.40">
    <property type="match status" value="1"/>
</dbReference>
<gene>
    <name evidence="4" type="ORF">ALO_13524</name>
</gene>
<protein>
    <submittedName>
        <fullName evidence="4">Two-component response regulator</fullName>
    </submittedName>
</protein>
<sequence length="242" mass="27174">MKIGTIIVDDEPPIGDEIEFLLKTEADITVVGKYTNSLEAWEAIRENSCDLVFLDINMPGLTGLDLAQKLSYQPHPPFVVFITAFPEHALEAFNTPAVGYITKPVTSASLTRTLGKIRTLAKRTINLEKPLPSKICVLQNGKIIPLNRQDIVFVYVKDKDVFVRTQAGEYATSLAMQEVEQLLGGQNFLRVHRQYLVNLDQVGEIIPWFHGSYLLRMKDSGSQEVPVSRNKIKELKSMMGLK</sequence>
<dbReference type="Proteomes" id="UP000003240">
    <property type="component" value="Unassembled WGS sequence"/>
</dbReference>
<dbReference type="InterPro" id="IPR007492">
    <property type="entry name" value="LytTR_DNA-bd_dom"/>
</dbReference>
<comment type="caution">
    <text evidence="4">The sequence shown here is derived from an EMBL/GenBank/DDBJ whole genome shotgun (WGS) entry which is preliminary data.</text>
</comment>
<dbReference type="OrthoDB" id="9809318at2"/>
<dbReference type="EMBL" id="AFGF01000119">
    <property type="protein sequence ID" value="EGO63390.1"/>
    <property type="molecule type" value="Genomic_DNA"/>
</dbReference>
<dbReference type="InterPro" id="IPR011006">
    <property type="entry name" value="CheY-like_superfamily"/>
</dbReference>
<dbReference type="Gene3D" id="3.40.50.2300">
    <property type="match status" value="1"/>
</dbReference>
<evidence type="ECO:0000259" key="2">
    <source>
        <dbReference type="PROSITE" id="PS50110"/>
    </source>
</evidence>
<keyword evidence="1" id="KW-0597">Phosphoprotein</keyword>
<dbReference type="SMART" id="SM00850">
    <property type="entry name" value="LytTR"/>
    <property type="match status" value="1"/>
</dbReference>
<dbReference type="InterPro" id="IPR046947">
    <property type="entry name" value="LytR-like"/>
</dbReference>
<organism evidence="4 5">
    <name type="scientific">Acetonema longum DSM 6540</name>
    <dbReference type="NCBI Taxonomy" id="1009370"/>
    <lineage>
        <taxon>Bacteria</taxon>
        <taxon>Bacillati</taxon>
        <taxon>Bacillota</taxon>
        <taxon>Negativicutes</taxon>
        <taxon>Acetonemataceae</taxon>
        <taxon>Acetonema</taxon>
    </lineage>
</organism>
<proteinExistence type="predicted"/>
<dbReference type="InterPro" id="IPR001789">
    <property type="entry name" value="Sig_transdc_resp-reg_receiver"/>
</dbReference>
<dbReference type="SMART" id="SM00448">
    <property type="entry name" value="REC"/>
    <property type="match status" value="1"/>
</dbReference>
<dbReference type="PROSITE" id="PS50110">
    <property type="entry name" value="RESPONSE_REGULATORY"/>
    <property type="match status" value="1"/>
</dbReference>
<evidence type="ECO:0000313" key="4">
    <source>
        <dbReference type="EMBL" id="EGO63390.1"/>
    </source>
</evidence>
<evidence type="ECO:0000256" key="1">
    <source>
        <dbReference type="PROSITE-ProRule" id="PRU00169"/>
    </source>
</evidence>
<feature type="modified residue" description="4-aspartylphosphate" evidence="1">
    <location>
        <position position="55"/>
    </location>
</feature>
<dbReference type="PANTHER" id="PTHR37299:SF1">
    <property type="entry name" value="STAGE 0 SPORULATION PROTEIN A HOMOLOG"/>
    <property type="match status" value="1"/>
</dbReference>
<feature type="domain" description="Response regulatory" evidence="2">
    <location>
        <begin position="4"/>
        <end position="118"/>
    </location>
</feature>